<feature type="compositionally biased region" description="Low complexity" evidence="1">
    <location>
        <begin position="162"/>
        <end position="171"/>
    </location>
</feature>
<keyword evidence="3" id="KW-1185">Reference proteome</keyword>
<feature type="compositionally biased region" description="Pro residues" evidence="1">
    <location>
        <begin position="261"/>
        <end position="270"/>
    </location>
</feature>
<feature type="region of interest" description="Disordered" evidence="1">
    <location>
        <begin position="1"/>
        <end position="24"/>
    </location>
</feature>
<feature type="region of interest" description="Disordered" evidence="1">
    <location>
        <begin position="41"/>
        <end position="270"/>
    </location>
</feature>
<proteinExistence type="predicted"/>
<feature type="compositionally biased region" description="Low complexity" evidence="1">
    <location>
        <begin position="228"/>
        <end position="242"/>
    </location>
</feature>
<comment type="caution">
    <text evidence="2">The sequence shown here is derived from an EMBL/GenBank/DDBJ whole genome shotgun (WGS) entry which is preliminary data.</text>
</comment>
<accession>A0AA39R3A2</accession>
<dbReference type="EMBL" id="JAFEKC020000009">
    <property type="protein sequence ID" value="KAK0512558.1"/>
    <property type="molecule type" value="Genomic_DNA"/>
</dbReference>
<evidence type="ECO:0000313" key="3">
    <source>
        <dbReference type="Proteomes" id="UP001166286"/>
    </source>
</evidence>
<evidence type="ECO:0000313" key="2">
    <source>
        <dbReference type="EMBL" id="KAK0512558.1"/>
    </source>
</evidence>
<protein>
    <submittedName>
        <fullName evidence="2">Uncharacterized protein</fullName>
    </submittedName>
</protein>
<dbReference type="AlphaFoldDB" id="A0AA39R3A2"/>
<feature type="compositionally biased region" description="Basic and acidic residues" evidence="1">
    <location>
        <begin position="134"/>
        <end position="146"/>
    </location>
</feature>
<reference evidence="2" key="1">
    <citation type="submission" date="2023-03" db="EMBL/GenBank/DDBJ databases">
        <title>Complete genome of Cladonia borealis.</title>
        <authorList>
            <person name="Park H."/>
        </authorList>
    </citation>
    <scope>NUCLEOTIDE SEQUENCE</scope>
    <source>
        <strain evidence="2">ANT050790</strain>
    </source>
</reference>
<organism evidence="2 3">
    <name type="scientific">Cladonia borealis</name>
    <dbReference type="NCBI Taxonomy" id="184061"/>
    <lineage>
        <taxon>Eukaryota</taxon>
        <taxon>Fungi</taxon>
        <taxon>Dikarya</taxon>
        <taxon>Ascomycota</taxon>
        <taxon>Pezizomycotina</taxon>
        <taxon>Lecanoromycetes</taxon>
        <taxon>OSLEUM clade</taxon>
        <taxon>Lecanoromycetidae</taxon>
        <taxon>Lecanorales</taxon>
        <taxon>Lecanorineae</taxon>
        <taxon>Cladoniaceae</taxon>
        <taxon>Cladonia</taxon>
    </lineage>
</organism>
<dbReference type="Proteomes" id="UP001166286">
    <property type="component" value="Unassembled WGS sequence"/>
</dbReference>
<evidence type="ECO:0000256" key="1">
    <source>
        <dbReference type="SAM" id="MobiDB-lite"/>
    </source>
</evidence>
<name>A0AA39R3A2_9LECA</name>
<feature type="compositionally biased region" description="Polar residues" evidence="1">
    <location>
        <begin position="1"/>
        <end position="18"/>
    </location>
</feature>
<sequence>MDVYSTRAQNRTPNTTRPLSRRFPSVEAELGYRILRQQQQDLQSTQVPVWNAESRRQQRDSQSTNVIPTVPTPRRQEQDPQPTDLHGPTAQTPEPEPLHQPLPTEQPQDRRPSNISAPVLQGKRQQGPLPAPPEQRRQNELPRRQEQNPQQTHVDVPDAPAPRRQQQNPQAINVDIPNAYTQQDPYPRLPTEELQVRPPLNVPGIGEQQQDPLPALVPERQNEHITPRRPQQVPQPTVVPVPNAHAPEPLSPRSPRYQMPDPLPVPVLER</sequence>
<gene>
    <name evidence="2" type="ORF">JMJ35_004575</name>
</gene>